<dbReference type="AlphaFoldDB" id="A0A7R9BZJ2"/>
<feature type="non-terminal residue" evidence="2">
    <location>
        <position position="1"/>
    </location>
</feature>
<dbReference type="EMBL" id="OA890618">
    <property type="protein sequence ID" value="CAD7284525.1"/>
    <property type="molecule type" value="Genomic_DNA"/>
</dbReference>
<protein>
    <recommendedName>
        <fullName evidence="1">NUP160 middle TPR domain-containing protein</fullName>
    </recommendedName>
</protein>
<feature type="domain" description="NUP160 middle TPR" evidence="1">
    <location>
        <begin position="186"/>
        <end position="309"/>
    </location>
</feature>
<organism evidence="2">
    <name type="scientific">Notodromas monacha</name>
    <dbReference type="NCBI Taxonomy" id="399045"/>
    <lineage>
        <taxon>Eukaryota</taxon>
        <taxon>Metazoa</taxon>
        <taxon>Ecdysozoa</taxon>
        <taxon>Arthropoda</taxon>
        <taxon>Crustacea</taxon>
        <taxon>Oligostraca</taxon>
        <taxon>Ostracoda</taxon>
        <taxon>Podocopa</taxon>
        <taxon>Podocopida</taxon>
        <taxon>Cypridocopina</taxon>
        <taxon>Cypridoidea</taxon>
        <taxon>Cyprididae</taxon>
        <taxon>Notodromas</taxon>
    </lineage>
</organism>
<sequence>MDLLGKPEFFSVDQIKRALEHFPAASLLAENKPITNNRQEWIRHVATVLRAEHKGVSIDNVLDEFAGSSEVDKPQSPGLMGNTGLFGDSNGVYGGESERMDDDALVANFIQNPIMQARHDNWGKPHGSSQIRFPQLRALPRVYHETIRILSSQMPAPNKDRELLLNASAANKRRKFDDTFDSRFGTQLISFSFKHSLQRGGFTTCFALILGCKNRLEQRLWIRQLLAKAALPQDQGIKRVLTLPFFSASDSLFEDACLYLESLAKSRPPVGNDVYSVLKVLYVKKGYYVRAACVGFELSTRLEAESHGVSPEDQVKMLNQAVTGYCGAEMMLSYSIEDGGPGFFLHFPSTPSAKASKAPQFPNGKIIEL</sequence>
<gene>
    <name evidence="2" type="ORF">NMOB1V02_LOCUS12130</name>
</gene>
<evidence type="ECO:0000259" key="1">
    <source>
        <dbReference type="Pfam" id="PF23354"/>
    </source>
</evidence>
<dbReference type="InterPro" id="IPR056535">
    <property type="entry name" value="TPR_NUP160_M"/>
</dbReference>
<dbReference type="Proteomes" id="UP000678499">
    <property type="component" value="Unassembled WGS sequence"/>
</dbReference>
<keyword evidence="3" id="KW-1185">Reference proteome</keyword>
<dbReference type="EMBL" id="CAJPEX010008581">
    <property type="protein sequence ID" value="CAG0924677.1"/>
    <property type="molecule type" value="Genomic_DNA"/>
</dbReference>
<evidence type="ECO:0000313" key="3">
    <source>
        <dbReference type="Proteomes" id="UP000678499"/>
    </source>
</evidence>
<name>A0A7R9BZJ2_9CRUS</name>
<evidence type="ECO:0000313" key="2">
    <source>
        <dbReference type="EMBL" id="CAD7284525.1"/>
    </source>
</evidence>
<proteinExistence type="predicted"/>
<dbReference type="Pfam" id="PF23354">
    <property type="entry name" value="TPR_NUP160_120_M"/>
    <property type="match status" value="1"/>
</dbReference>
<reference evidence="2" key="1">
    <citation type="submission" date="2020-11" db="EMBL/GenBank/DDBJ databases">
        <authorList>
            <person name="Tran Van P."/>
        </authorList>
    </citation>
    <scope>NUCLEOTIDE SEQUENCE</scope>
</reference>
<accession>A0A7R9BZJ2</accession>